<gene>
    <name evidence="2" type="ORF">RRG08_017197</name>
</gene>
<name>A0AAE0XV49_9GAST</name>
<dbReference type="AlphaFoldDB" id="A0AAE0XV49"/>
<feature type="compositionally biased region" description="Polar residues" evidence="1">
    <location>
        <begin position="1"/>
        <end position="11"/>
    </location>
</feature>
<comment type="caution">
    <text evidence="2">The sequence shown here is derived from an EMBL/GenBank/DDBJ whole genome shotgun (WGS) entry which is preliminary data.</text>
</comment>
<protein>
    <submittedName>
        <fullName evidence="2">Uncharacterized protein</fullName>
    </submittedName>
</protein>
<proteinExistence type="predicted"/>
<keyword evidence="3" id="KW-1185">Reference proteome</keyword>
<accession>A0AAE0XV49</accession>
<evidence type="ECO:0000313" key="2">
    <source>
        <dbReference type="EMBL" id="KAK3714358.1"/>
    </source>
</evidence>
<sequence length="96" mass="10647">MAINFTQTPSTHPRKTCDRSHENRTWTNTTISSAATGRAAEQLQVTSLFSGLTRRRLSGLTTHQNWVTEGFQAKVKIATATRSLKADTKVTENKAK</sequence>
<reference evidence="2" key="1">
    <citation type="journal article" date="2023" name="G3 (Bethesda)">
        <title>A reference genome for the long-term kleptoplast-retaining sea slug Elysia crispata morphotype clarki.</title>
        <authorList>
            <person name="Eastman K.E."/>
            <person name="Pendleton A.L."/>
            <person name="Shaikh M.A."/>
            <person name="Suttiyut T."/>
            <person name="Ogas R."/>
            <person name="Tomko P."/>
            <person name="Gavelis G."/>
            <person name="Widhalm J.R."/>
            <person name="Wisecaver J.H."/>
        </authorList>
    </citation>
    <scope>NUCLEOTIDE SEQUENCE</scope>
    <source>
        <strain evidence="2">ECLA1</strain>
    </source>
</reference>
<evidence type="ECO:0000313" key="3">
    <source>
        <dbReference type="Proteomes" id="UP001283361"/>
    </source>
</evidence>
<dbReference type="EMBL" id="JAWDGP010007536">
    <property type="protein sequence ID" value="KAK3714358.1"/>
    <property type="molecule type" value="Genomic_DNA"/>
</dbReference>
<evidence type="ECO:0000256" key="1">
    <source>
        <dbReference type="SAM" id="MobiDB-lite"/>
    </source>
</evidence>
<feature type="compositionally biased region" description="Basic and acidic residues" evidence="1">
    <location>
        <begin position="15"/>
        <end position="24"/>
    </location>
</feature>
<dbReference type="Proteomes" id="UP001283361">
    <property type="component" value="Unassembled WGS sequence"/>
</dbReference>
<feature type="region of interest" description="Disordered" evidence="1">
    <location>
        <begin position="1"/>
        <end position="33"/>
    </location>
</feature>
<organism evidence="2 3">
    <name type="scientific">Elysia crispata</name>
    <name type="common">lettuce slug</name>
    <dbReference type="NCBI Taxonomy" id="231223"/>
    <lineage>
        <taxon>Eukaryota</taxon>
        <taxon>Metazoa</taxon>
        <taxon>Spiralia</taxon>
        <taxon>Lophotrochozoa</taxon>
        <taxon>Mollusca</taxon>
        <taxon>Gastropoda</taxon>
        <taxon>Heterobranchia</taxon>
        <taxon>Euthyneura</taxon>
        <taxon>Panpulmonata</taxon>
        <taxon>Sacoglossa</taxon>
        <taxon>Placobranchoidea</taxon>
        <taxon>Plakobranchidae</taxon>
        <taxon>Elysia</taxon>
    </lineage>
</organism>